<organism evidence="3 4">
    <name type="scientific">Streptomyces bauhiniae</name>
    <dbReference type="NCBI Taxonomy" id="2340725"/>
    <lineage>
        <taxon>Bacteria</taxon>
        <taxon>Bacillati</taxon>
        <taxon>Actinomycetota</taxon>
        <taxon>Actinomycetes</taxon>
        <taxon>Kitasatosporales</taxon>
        <taxon>Streptomycetaceae</taxon>
        <taxon>Streptomyces</taxon>
    </lineage>
</organism>
<evidence type="ECO:0000259" key="2">
    <source>
        <dbReference type="Pfam" id="PF04909"/>
    </source>
</evidence>
<accession>A0A4Z1DBW4</accession>
<dbReference type="RefSeq" id="WP_135784796.1">
    <property type="nucleotide sequence ID" value="NZ_SRRT01000002.1"/>
</dbReference>
<keyword evidence="4" id="KW-1185">Reference proteome</keyword>
<dbReference type="GO" id="GO:0005737">
    <property type="term" value="C:cytoplasm"/>
    <property type="evidence" value="ECO:0007669"/>
    <property type="project" value="TreeGrafter"/>
</dbReference>
<evidence type="ECO:0000313" key="4">
    <source>
        <dbReference type="Proteomes" id="UP000298159"/>
    </source>
</evidence>
<dbReference type="EMBL" id="SRRT01000002">
    <property type="protein sequence ID" value="TGN79455.1"/>
    <property type="molecule type" value="Genomic_DNA"/>
</dbReference>
<dbReference type="PANTHER" id="PTHR21240:SF28">
    <property type="entry name" value="ISO-OROTATE DECARBOXYLASE (EUROFUNG)"/>
    <property type="match status" value="1"/>
</dbReference>
<dbReference type="InterPro" id="IPR032466">
    <property type="entry name" value="Metal_Hydrolase"/>
</dbReference>
<keyword evidence="3" id="KW-0378">Hydrolase</keyword>
<keyword evidence="1" id="KW-0456">Lyase</keyword>
<sequence length="318" mass="34414">MTGPARIDTHHHIVPPHYRDWLLSRGVTAGGLPIPRWDVDTDLAFMDSQGIQAAVLSVSTPGTYLGDAAEATTWARKVNDYAAAIVRDDPDRYGFFATLTLPDVDGALNEAARALDELGADGIVLLANQSGTYLGDPAFEPLMAELGRRGATVFIHPAELPGPLVPGIPPYAADFLLDTTRAAMNLVLSGTTTRHPDIRFILSHGGGFLPYAAHRIALALQAHQQVSGVKPPMPHETILAELRRFYFDTALSANPDTLPTLLAFADPTRITFGSDFPYATPDMSAYFTRQLDAYPLDDAQRAAIDRGNAEALFPRLAR</sequence>
<evidence type="ECO:0000256" key="1">
    <source>
        <dbReference type="ARBA" id="ARBA00023239"/>
    </source>
</evidence>
<protein>
    <submittedName>
        <fullName evidence="3">Amidohydrolase</fullName>
    </submittedName>
</protein>
<dbReference type="GO" id="GO:0016787">
    <property type="term" value="F:hydrolase activity"/>
    <property type="evidence" value="ECO:0007669"/>
    <property type="project" value="UniProtKB-KW"/>
</dbReference>
<dbReference type="Proteomes" id="UP000298159">
    <property type="component" value="Unassembled WGS sequence"/>
</dbReference>
<dbReference type="AlphaFoldDB" id="A0A4Z1DBW4"/>
<dbReference type="SUPFAM" id="SSF51556">
    <property type="entry name" value="Metallo-dependent hydrolases"/>
    <property type="match status" value="1"/>
</dbReference>
<comment type="caution">
    <text evidence="3">The sequence shown here is derived from an EMBL/GenBank/DDBJ whole genome shotgun (WGS) entry which is preliminary data.</text>
</comment>
<dbReference type="GO" id="GO:0019748">
    <property type="term" value="P:secondary metabolic process"/>
    <property type="evidence" value="ECO:0007669"/>
    <property type="project" value="TreeGrafter"/>
</dbReference>
<reference evidence="3 4" key="1">
    <citation type="submission" date="2019-04" db="EMBL/GenBank/DDBJ databases">
        <title>Streptomyces sp. nov. Bv016 isolated from bark of Buahinia variegata.</title>
        <authorList>
            <person name="Kanchanasin P."/>
            <person name="Tanasupawat S."/>
            <person name="Yuki M."/>
            <person name="Kudo T."/>
        </authorList>
    </citation>
    <scope>NUCLEOTIDE SEQUENCE [LARGE SCALE GENOMIC DNA]</scope>
    <source>
        <strain evidence="3 4">Bv016</strain>
    </source>
</reference>
<feature type="domain" description="Amidohydrolase-related" evidence="2">
    <location>
        <begin position="7"/>
        <end position="314"/>
    </location>
</feature>
<name>A0A4Z1DBW4_9ACTN</name>
<dbReference type="InterPro" id="IPR006680">
    <property type="entry name" value="Amidohydro-rel"/>
</dbReference>
<dbReference type="Pfam" id="PF04909">
    <property type="entry name" value="Amidohydro_2"/>
    <property type="match status" value="1"/>
</dbReference>
<evidence type="ECO:0000313" key="3">
    <source>
        <dbReference type="EMBL" id="TGN79455.1"/>
    </source>
</evidence>
<dbReference type="GO" id="GO:0016831">
    <property type="term" value="F:carboxy-lyase activity"/>
    <property type="evidence" value="ECO:0007669"/>
    <property type="project" value="InterPro"/>
</dbReference>
<proteinExistence type="predicted"/>
<gene>
    <name evidence="3" type="ORF">E5083_07440</name>
</gene>
<dbReference type="PANTHER" id="PTHR21240">
    <property type="entry name" value="2-AMINO-3-CARBOXYLMUCONATE-6-SEMIALDEHYDE DECARBOXYLASE"/>
    <property type="match status" value="1"/>
</dbReference>
<dbReference type="Gene3D" id="3.20.20.140">
    <property type="entry name" value="Metal-dependent hydrolases"/>
    <property type="match status" value="1"/>
</dbReference>
<dbReference type="GeneID" id="95447428"/>
<dbReference type="InterPro" id="IPR032465">
    <property type="entry name" value="ACMSD"/>
</dbReference>